<comment type="caution">
    <text evidence="2">The sequence shown here is derived from an EMBL/GenBank/DDBJ whole genome shotgun (WGS) entry which is preliminary data.</text>
</comment>
<dbReference type="EMBL" id="SDAQ01000275">
    <property type="protein sequence ID" value="KAI3528042.1"/>
    <property type="molecule type" value="Genomic_DNA"/>
</dbReference>
<evidence type="ECO:0000313" key="2">
    <source>
        <dbReference type="EMBL" id="KAI3528042.1"/>
    </source>
</evidence>
<dbReference type="OrthoDB" id="10497898at2759"/>
<proteinExistence type="predicted"/>
<feature type="region of interest" description="Disordered" evidence="1">
    <location>
        <begin position="100"/>
        <end position="125"/>
    </location>
</feature>
<sequence>MDLGIHTMIPARLVESAGPCWSGSSPFPRLHPASASASVSAPATPGRGSLGKGNGEITKEGDRHAHTRRTTEEPTPHTHTHCRFPYPGTCTLHFYRTHPRHSSRSWARGFPKNRSRSMPACLPPP</sequence>
<evidence type="ECO:0000313" key="3">
    <source>
        <dbReference type="Proteomes" id="UP001056436"/>
    </source>
</evidence>
<keyword evidence="3" id="KW-1185">Reference proteome</keyword>
<dbReference type="Proteomes" id="UP001056436">
    <property type="component" value="Unassembled WGS sequence"/>
</dbReference>
<gene>
    <name evidence="2" type="ORF">CABS02_15221</name>
</gene>
<reference evidence="2" key="1">
    <citation type="submission" date="2019-01" db="EMBL/GenBank/DDBJ databases">
        <title>Colletotrichum abscissum LGMF1257.</title>
        <authorList>
            <person name="Baroncelli R."/>
        </authorList>
    </citation>
    <scope>NUCLEOTIDE SEQUENCE</scope>
    <source>
        <strain evidence="2">Ca142</strain>
    </source>
</reference>
<protein>
    <submittedName>
        <fullName evidence="2">Uncharacterized protein</fullName>
    </submittedName>
</protein>
<dbReference type="AlphaFoldDB" id="A0A9P9WZK4"/>
<evidence type="ECO:0000256" key="1">
    <source>
        <dbReference type="SAM" id="MobiDB-lite"/>
    </source>
</evidence>
<accession>A0A9P9WZK4</accession>
<organism evidence="2 3">
    <name type="scientific">Colletotrichum abscissum</name>
    <dbReference type="NCBI Taxonomy" id="1671311"/>
    <lineage>
        <taxon>Eukaryota</taxon>
        <taxon>Fungi</taxon>
        <taxon>Dikarya</taxon>
        <taxon>Ascomycota</taxon>
        <taxon>Pezizomycotina</taxon>
        <taxon>Sordariomycetes</taxon>
        <taxon>Hypocreomycetidae</taxon>
        <taxon>Glomerellales</taxon>
        <taxon>Glomerellaceae</taxon>
        <taxon>Colletotrichum</taxon>
        <taxon>Colletotrichum acutatum species complex</taxon>
    </lineage>
</organism>
<feature type="region of interest" description="Disordered" evidence="1">
    <location>
        <begin position="24"/>
        <end position="84"/>
    </location>
</feature>
<feature type="compositionally biased region" description="Basic and acidic residues" evidence="1">
    <location>
        <begin position="57"/>
        <end position="76"/>
    </location>
</feature>
<name>A0A9P9WZK4_9PEZI</name>
<feature type="compositionally biased region" description="Low complexity" evidence="1">
    <location>
        <begin position="32"/>
        <end position="43"/>
    </location>
</feature>